<dbReference type="Pfam" id="PF14579">
    <property type="entry name" value="HHH_6"/>
    <property type="match status" value="1"/>
</dbReference>
<dbReference type="Gene3D" id="3.30.1900.20">
    <property type="match status" value="2"/>
</dbReference>
<organism evidence="14 15">
    <name type="scientific">Mycoplasmopsis pullorum</name>
    <dbReference type="NCBI Taxonomy" id="48003"/>
    <lineage>
        <taxon>Bacteria</taxon>
        <taxon>Bacillati</taxon>
        <taxon>Mycoplasmatota</taxon>
        <taxon>Mycoplasmoidales</taxon>
        <taxon>Metamycoplasmataceae</taxon>
        <taxon>Mycoplasmopsis</taxon>
    </lineage>
</organism>
<evidence type="ECO:0000256" key="6">
    <source>
        <dbReference type="ARBA" id="ARBA00022722"/>
    </source>
</evidence>
<dbReference type="FunFam" id="3.30.420.10:FF:000045">
    <property type="entry name" value="3'-5' exonuclease DinG"/>
    <property type="match status" value="1"/>
</dbReference>
<evidence type="ECO:0000313" key="14">
    <source>
        <dbReference type="EMBL" id="APJ38491.1"/>
    </source>
</evidence>
<comment type="catalytic activity">
    <reaction evidence="10 11">
        <text>DNA(n) + a 2'-deoxyribonucleoside 5'-triphosphate = DNA(n+1) + diphosphate</text>
        <dbReference type="Rhea" id="RHEA:22508"/>
        <dbReference type="Rhea" id="RHEA-COMP:17339"/>
        <dbReference type="Rhea" id="RHEA-COMP:17340"/>
        <dbReference type="ChEBI" id="CHEBI:33019"/>
        <dbReference type="ChEBI" id="CHEBI:61560"/>
        <dbReference type="ChEBI" id="CHEBI:173112"/>
        <dbReference type="EC" id="2.7.7.7"/>
    </reaction>
</comment>
<dbReference type="GO" id="GO:0005737">
    <property type="term" value="C:cytoplasm"/>
    <property type="evidence" value="ECO:0007669"/>
    <property type="project" value="UniProtKB-SubCell"/>
</dbReference>
<dbReference type="NCBIfam" id="NF001688">
    <property type="entry name" value="PRK00448.1"/>
    <property type="match status" value="1"/>
</dbReference>
<dbReference type="EMBL" id="CP017813">
    <property type="protein sequence ID" value="APJ38491.1"/>
    <property type="molecule type" value="Genomic_DNA"/>
</dbReference>
<dbReference type="InterPro" id="IPR012337">
    <property type="entry name" value="RNaseH-like_sf"/>
</dbReference>
<keyword evidence="3 11" id="KW-0808">Transferase</keyword>
<dbReference type="SUPFAM" id="SSF89550">
    <property type="entry name" value="PHP domain-like"/>
    <property type="match status" value="1"/>
</dbReference>
<dbReference type="GO" id="GO:0003677">
    <property type="term" value="F:DNA binding"/>
    <property type="evidence" value="ECO:0007669"/>
    <property type="project" value="UniProtKB-UniRule"/>
</dbReference>
<dbReference type="InterPro" id="IPR003141">
    <property type="entry name" value="Pol/His_phosphatase_N"/>
</dbReference>
<dbReference type="InterPro" id="IPR029460">
    <property type="entry name" value="DNAPol_HHH"/>
</dbReference>
<feature type="domain" description="Exonuclease" evidence="12">
    <location>
        <begin position="419"/>
        <end position="588"/>
    </location>
</feature>
<keyword evidence="8 11" id="KW-0269">Exonuclease</keyword>
<keyword evidence="2 11" id="KW-0963">Cytoplasm</keyword>
<dbReference type="EC" id="2.7.7.7" evidence="11"/>
<keyword evidence="15" id="KW-1185">Reference proteome</keyword>
<dbReference type="InterPro" id="IPR013520">
    <property type="entry name" value="Ribonucl_H"/>
</dbReference>
<dbReference type="InterPro" id="IPR012340">
    <property type="entry name" value="NA-bd_OB-fold"/>
</dbReference>
<dbReference type="HAMAP" id="MF_00356">
    <property type="entry name" value="DNApol_PolC"/>
    <property type="match status" value="1"/>
</dbReference>
<keyword evidence="9 11" id="KW-0239">DNA-directed DNA polymerase</keyword>
<dbReference type="PANTHER" id="PTHR32294">
    <property type="entry name" value="DNA POLYMERASE III SUBUNIT ALPHA"/>
    <property type="match status" value="1"/>
</dbReference>
<evidence type="ECO:0000256" key="1">
    <source>
        <dbReference type="ARBA" id="ARBA00003452"/>
    </source>
</evidence>
<dbReference type="InterPro" id="IPR004013">
    <property type="entry name" value="PHP_dom"/>
</dbReference>
<dbReference type="STRING" id="48003.BLA55_02365"/>
<dbReference type="Gene3D" id="6.10.140.1510">
    <property type="match status" value="1"/>
</dbReference>
<feature type="domain" description="Polymerase/histidinol phosphatase N-terminal" evidence="13">
    <location>
        <begin position="333"/>
        <end position="400"/>
    </location>
</feature>
<dbReference type="GO" id="GO:0006261">
    <property type="term" value="P:DNA-templated DNA replication"/>
    <property type="evidence" value="ECO:0007669"/>
    <property type="project" value="UniProtKB-UniRule"/>
</dbReference>
<accession>A0A1L4FS95</accession>
<dbReference type="KEGG" id="mpul:BLA55_02365"/>
<dbReference type="Gene3D" id="1.10.150.700">
    <property type="entry name" value="PolC, middle finger domain"/>
    <property type="match status" value="1"/>
</dbReference>
<dbReference type="SUPFAM" id="SSF53098">
    <property type="entry name" value="Ribonuclease H-like"/>
    <property type="match status" value="1"/>
</dbReference>
<dbReference type="Gene3D" id="3.30.420.10">
    <property type="entry name" value="Ribonuclease H-like superfamily/Ribonuclease H"/>
    <property type="match status" value="1"/>
</dbReference>
<reference evidence="15" key="1">
    <citation type="submission" date="2016-10" db="EMBL/GenBank/DDBJ databases">
        <authorList>
            <person name="Beylefeld A."/>
            <person name="Abolnik C."/>
        </authorList>
    </citation>
    <scope>NUCLEOTIDE SEQUENCE [LARGE SCALE GENOMIC DNA]</scope>
    <source>
        <strain evidence="15">B359_6</strain>
    </source>
</reference>
<dbReference type="InterPro" id="IPR036397">
    <property type="entry name" value="RNaseH_sf"/>
</dbReference>
<dbReference type="InterPro" id="IPR011708">
    <property type="entry name" value="DNA_pol3_alpha_NTPase_dom"/>
</dbReference>
<dbReference type="InterPro" id="IPR006308">
    <property type="entry name" value="Pol_III_a_PolC-type_gram_pos"/>
</dbReference>
<keyword evidence="5 11" id="KW-0235">DNA replication</keyword>
<comment type="subcellular location">
    <subcellularLocation>
        <location evidence="11">Cytoplasm</location>
    </subcellularLocation>
</comment>
<evidence type="ECO:0000256" key="5">
    <source>
        <dbReference type="ARBA" id="ARBA00022705"/>
    </source>
</evidence>
<protein>
    <recommendedName>
        <fullName evidence="11">DNA polymerase III PolC-type</fullName>
        <shortName evidence="11">PolIII</shortName>
        <ecNumber evidence="11">2.7.7.7</ecNumber>
    </recommendedName>
</protein>
<evidence type="ECO:0000256" key="9">
    <source>
        <dbReference type="ARBA" id="ARBA00022932"/>
    </source>
</evidence>
<dbReference type="InterPro" id="IPR016195">
    <property type="entry name" value="Pol/histidinol_Pase-like"/>
</dbReference>
<dbReference type="CDD" id="cd06127">
    <property type="entry name" value="DEDDh"/>
    <property type="match status" value="1"/>
</dbReference>
<dbReference type="Gene3D" id="2.40.50.140">
    <property type="entry name" value="Nucleic acid-binding proteins"/>
    <property type="match status" value="1"/>
</dbReference>
<evidence type="ECO:0000256" key="7">
    <source>
        <dbReference type="ARBA" id="ARBA00022801"/>
    </source>
</evidence>
<comment type="similarity">
    <text evidence="11">Belongs to the DNA polymerase type-C family. PolC subfamily.</text>
</comment>
<keyword evidence="6 11" id="KW-0540">Nuclease</keyword>
<dbReference type="InterPro" id="IPR006054">
    <property type="entry name" value="DnaQ"/>
</dbReference>
<dbReference type="Pfam" id="PF02811">
    <property type="entry name" value="PHP"/>
    <property type="match status" value="1"/>
</dbReference>
<dbReference type="PANTHER" id="PTHR32294:SF5">
    <property type="entry name" value="DNA POLYMERASE III POLC-TYPE"/>
    <property type="match status" value="1"/>
</dbReference>
<proteinExistence type="inferred from homology"/>
<evidence type="ECO:0000256" key="3">
    <source>
        <dbReference type="ARBA" id="ARBA00022679"/>
    </source>
</evidence>
<gene>
    <name evidence="11" type="primary">polC</name>
    <name evidence="14" type="ORF">BLA55_02365</name>
</gene>
<dbReference type="GO" id="GO:0003887">
    <property type="term" value="F:DNA-directed DNA polymerase activity"/>
    <property type="evidence" value="ECO:0007669"/>
    <property type="project" value="UniProtKB-UniRule"/>
</dbReference>
<evidence type="ECO:0000256" key="4">
    <source>
        <dbReference type="ARBA" id="ARBA00022695"/>
    </source>
</evidence>
<sequence length="1456" mass="167249">MSSKKYSYNDQNFSNFAQNIDLPFLESFTSIIMKEEMEIEEKDGQNYYHVDYIFDEKRMPTPSDLFAFLNFISSKNPQIVPHISFKTDSNVSVSSLPITKDFIIYLFNFSKIFKDALVESELFYSDESQSWTLVTNISNFKDIDKFVAKISKMLRNSGFVDFSMSVEQKNLQTIEEISSIEMNKDIDFLKHLEQSKNENELKEKVAQNKWDFRSRKSKEYINLEISKINEEEEIPNNFFVNTKGLIFKNDYTVTQKGFHIYTYSITDHTDAIEIKHFFREPNPDGLIPVGKYIEVFGTVNKNYNNAKQIYADSIVITDGDVQTREDNANLKRVELSVRSKMNTMDGLLKPEEIVLAAKKFGHKGVALVDSDGVQGFPEFYSSSKKHGVKPIYGVSFKTTFENLGTVTSNFPNSTLRDYDYVAFDIETTGLSPKVHEIIEFGAVFIKDNEIINKEQFFIKAQKPLSAFTYELTKINDELLEKEGISLDKGLKRIYEILNNNVAIAHNVSFDKNFIFEKFNQNNIPLPNTTFLDTLMVSRILFPYKRSHSLGSFCQNLGIDYNENEAHRADYDAEVLGKVWRASLSQLSNININTFEDLYNYKSPESYSKWSLKEVTVIALNQKGLKELFDLVTLAQTTRYYNTPKLFFSDLKKSPNLLIGSGALKGHLIDALLYSSEQELDSLMPFFDYIEIPPVQDFNHKIEYGDFTKVEIENLLLHLYKKAVQWNKIPVAVGDVRYVDEKDQILHKILVHSKGIGNEVHYLFERKRKNNIRIPMQNYLTTEEMKQQFSFLPSSKIIEDVVVNNTNKIADMVEEIEVIKKDLYTPVFDNSKQNLHDLVYKTAHEKYGENLPTIVKERIEKELTPILKYGFDVVYWISHKLVKKSVDNGYLVGSRGSVGSSLVATLSGITEVNPLEPHYICPKCKHFELANIPSIKSGFDLDDKNCPNCVDVIMDKDGQTIPFETFLGFNADKVPDIDLNFSGEYQSTIHAEVRRLFGEKHTFRAGTISTVAAKTAYRFVKEMVEEQKWKISDSFVEYLASKIEGVKRTTGQHPGGIIIIPKEFDVEDFTPVNFPAEEPSSDWKTTHFDFHAIHDNVLKLDILGHVDPTAIRMLENLTGINVKKDIPKKDPKVMSIFTSTEALGVKPEDIGGDKTGALGIPEFGTQFVRKMLQEANAQSFADLVSLSGLSHGENVWLNNAQSLIKEKNFSLKDVICCRDDIMDYLINKGIDPLFSFKIMEQVRKGKGISAEQEEELVKNSVPDWYIDSMKKIKYMFPKAHATAYVLMAWRIAWFKVYYPLEYYATYLTTRIENFEIATMINDDKKATKIQQRIKEILDKDMKDRTTKENKLIPCFEIARELYARGFSISNIDLHRSLDTQWVVDREAKKLIPPFSTIDGLGISVAKSIVDARNEREFISVNDFKKRTLVNNTQMKSLRDLGVFEQVNETDQLILFNV</sequence>
<evidence type="ECO:0000256" key="2">
    <source>
        <dbReference type="ARBA" id="ARBA00022490"/>
    </source>
</evidence>
<dbReference type="Pfam" id="PF17657">
    <property type="entry name" value="DNA_pol3_finger"/>
    <property type="match status" value="1"/>
</dbReference>
<dbReference type="Gene3D" id="3.20.20.140">
    <property type="entry name" value="Metal-dependent hydrolases"/>
    <property type="match status" value="2"/>
</dbReference>
<dbReference type="InterPro" id="IPR004805">
    <property type="entry name" value="DnaE2/DnaE/PolC"/>
</dbReference>
<dbReference type="SMART" id="SM00479">
    <property type="entry name" value="EXOIII"/>
    <property type="match status" value="1"/>
</dbReference>
<evidence type="ECO:0000259" key="12">
    <source>
        <dbReference type="SMART" id="SM00479"/>
    </source>
</evidence>
<comment type="function">
    <text evidence="1 11">Required for replicative DNA synthesis. This DNA polymerase also exhibits 3' to 5' exonuclease activity.</text>
</comment>
<dbReference type="GO" id="GO:0008408">
    <property type="term" value="F:3'-5' exonuclease activity"/>
    <property type="evidence" value="ECO:0007669"/>
    <property type="project" value="UniProtKB-UniRule"/>
</dbReference>
<evidence type="ECO:0000256" key="11">
    <source>
        <dbReference type="HAMAP-Rule" id="MF_00356"/>
    </source>
</evidence>
<dbReference type="RefSeq" id="WP_073372495.1">
    <property type="nucleotide sequence ID" value="NZ_CP017813.1"/>
</dbReference>
<evidence type="ECO:0000259" key="13">
    <source>
        <dbReference type="SMART" id="SM00481"/>
    </source>
</evidence>
<keyword evidence="4 11" id="KW-0548">Nucleotidyltransferase</keyword>
<name>A0A1L4FS95_9BACT</name>
<dbReference type="InterPro" id="IPR040982">
    <property type="entry name" value="DNA_pol3_finger"/>
</dbReference>
<dbReference type="Proteomes" id="UP000184322">
    <property type="component" value="Chromosome"/>
</dbReference>
<evidence type="ECO:0000256" key="10">
    <source>
        <dbReference type="ARBA" id="ARBA00049244"/>
    </source>
</evidence>
<dbReference type="InterPro" id="IPR044923">
    <property type="entry name" value="PolC_middle_finger_sf"/>
</dbReference>
<evidence type="ECO:0000256" key="8">
    <source>
        <dbReference type="ARBA" id="ARBA00022839"/>
    </source>
</evidence>
<dbReference type="Gene3D" id="1.10.150.870">
    <property type="match status" value="1"/>
</dbReference>
<dbReference type="SMART" id="SM00481">
    <property type="entry name" value="POLIIIAc"/>
    <property type="match status" value="1"/>
</dbReference>
<dbReference type="NCBIfam" id="TIGR00573">
    <property type="entry name" value="dnaq"/>
    <property type="match status" value="1"/>
</dbReference>
<dbReference type="Pfam" id="PF00929">
    <property type="entry name" value="RNase_T"/>
    <property type="match status" value="1"/>
</dbReference>
<dbReference type="OrthoDB" id="9804290at2"/>
<keyword evidence="7 11" id="KW-0378">Hydrolase</keyword>
<dbReference type="Pfam" id="PF07733">
    <property type="entry name" value="DNA_pol3_alpha"/>
    <property type="match status" value="2"/>
</dbReference>
<dbReference type="NCBIfam" id="TIGR01405">
    <property type="entry name" value="polC_Gram_pos"/>
    <property type="match status" value="1"/>
</dbReference>
<evidence type="ECO:0000313" key="15">
    <source>
        <dbReference type="Proteomes" id="UP000184322"/>
    </source>
</evidence>